<dbReference type="EMBL" id="CP159837">
    <property type="protein sequence ID" value="XCM39149.1"/>
    <property type="molecule type" value="Genomic_DNA"/>
</dbReference>
<gene>
    <name evidence="3" type="ORF">ABWT76_002048</name>
</gene>
<accession>A0AAU8JK07</accession>
<comment type="similarity">
    <text evidence="1">Belongs to the LDH/MDH superfamily. LDH family.</text>
</comment>
<feature type="domain" description="Lactate/malate dehydrogenase C-terminal" evidence="2">
    <location>
        <begin position="5"/>
        <end position="58"/>
    </location>
</feature>
<dbReference type="InterPro" id="IPR022383">
    <property type="entry name" value="Lactate/malate_DH_C"/>
</dbReference>
<evidence type="ECO:0000256" key="1">
    <source>
        <dbReference type="ARBA" id="ARBA00006054"/>
    </source>
</evidence>
<organism evidence="3">
    <name type="scientific">Planktothricoides raciborskii GIHE-MW2</name>
    <dbReference type="NCBI Taxonomy" id="2792601"/>
    <lineage>
        <taxon>Bacteria</taxon>
        <taxon>Bacillati</taxon>
        <taxon>Cyanobacteriota</taxon>
        <taxon>Cyanophyceae</taxon>
        <taxon>Oscillatoriophycideae</taxon>
        <taxon>Oscillatoriales</taxon>
        <taxon>Oscillatoriaceae</taxon>
        <taxon>Planktothricoides</taxon>
    </lineage>
</organism>
<protein>
    <recommendedName>
        <fullName evidence="2">Lactate/malate dehydrogenase C-terminal domain-containing protein</fullName>
    </recommendedName>
</protein>
<dbReference type="PANTHER" id="PTHR43128:SF16">
    <property type="entry name" value="L-LACTATE DEHYDROGENASE"/>
    <property type="match status" value="1"/>
</dbReference>
<dbReference type="Pfam" id="PF02866">
    <property type="entry name" value="Ldh_1_C"/>
    <property type="match status" value="1"/>
</dbReference>
<dbReference type="PANTHER" id="PTHR43128">
    <property type="entry name" value="L-2-HYDROXYCARBOXYLATE DEHYDROGENASE (NAD(P)(+))"/>
    <property type="match status" value="1"/>
</dbReference>
<dbReference type="InterPro" id="IPR015955">
    <property type="entry name" value="Lactate_DH/Glyco_Ohase_4_C"/>
</dbReference>
<name>A0AAU8JK07_9CYAN</name>
<reference evidence="3" key="1">
    <citation type="submission" date="2024-07" db="EMBL/GenBank/DDBJ databases">
        <authorList>
            <person name="Kim Y.J."/>
            <person name="Jeong J.Y."/>
        </authorList>
    </citation>
    <scope>NUCLEOTIDE SEQUENCE</scope>
    <source>
        <strain evidence="3">GIHE-MW2</strain>
    </source>
</reference>
<sequence>MTVSSLIQDFHGIQDVCLSLPMVVNRQGATKMVNINLTDTELSQLQHSANVLKEIIAKLNL</sequence>
<dbReference type="AlphaFoldDB" id="A0AAU8JK07"/>
<dbReference type="GO" id="GO:0006089">
    <property type="term" value="P:lactate metabolic process"/>
    <property type="evidence" value="ECO:0007669"/>
    <property type="project" value="TreeGrafter"/>
</dbReference>
<dbReference type="SUPFAM" id="SSF56327">
    <property type="entry name" value="LDH C-terminal domain-like"/>
    <property type="match status" value="1"/>
</dbReference>
<dbReference type="GO" id="GO:0004459">
    <property type="term" value="F:L-lactate dehydrogenase (NAD+) activity"/>
    <property type="evidence" value="ECO:0007669"/>
    <property type="project" value="TreeGrafter"/>
</dbReference>
<proteinExistence type="inferred from homology"/>
<dbReference type="RefSeq" id="WP_354636039.1">
    <property type="nucleotide sequence ID" value="NZ_CP159837.1"/>
</dbReference>
<evidence type="ECO:0000313" key="3">
    <source>
        <dbReference type="EMBL" id="XCM39149.1"/>
    </source>
</evidence>
<evidence type="ECO:0000259" key="2">
    <source>
        <dbReference type="Pfam" id="PF02866"/>
    </source>
</evidence>
<dbReference type="Gene3D" id="3.90.110.10">
    <property type="entry name" value="Lactate dehydrogenase/glycoside hydrolase, family 4, C-terminal"/>
    <property type="match status" value="1"/>
</dbReference>